<keyword evidence="4 7" id="KW-1133">Transmembrane helix</keyword>
<dbReference type="RefSeq" id="WP_141865050.1">
    <property type="nucleotide sequence ID" value="NZ_BAABAN010000001.1"/>
</dbReference>
<dbReference type="EMBL" id="VFOU01000001">
    <property type="protein sequence ID" value="TQL74432.1"/>
    <property type="molecule type" value="Genomic_DNA"/>
</dbReference>
<evidence type="ECO:0000256" key="6">
    <source>
        <dbReference type="ARBA" id="ARBA00023306"/>
    </source>
</evidence>
<keyword evidence="2 7" id="KW-0132">Cell division</keyword>
<keyword evidence="6 7" id="KW-0131">Cell cycle</keyword>
<dbReference type="Pfam" id="PF06781">
    <property type="entry name" value="CrgA"/>
    <property type="match status" value="1"/>
</dbReference>
<dbReference type="AlphaFoldDB" id="A0A543APD5"/>
<protein>
    <recommendedName>
        <fullName evidence="7">Cell division protein CrgA</fullName>
    </recommendedName>
</protein>
<evidence type="ECO:0000256" key="4">
    <source>
        <dbReference type="ARBA" id="ARBA00022989"/>
    </source>
</evidence>
<reference evidence="8 9" key="1">
    <citation type="submission" date="2019-06" db="EMBL/GenBank/DDBJ databases">
        <title>Sequencing the genomes of 1000 actinobacteria strains.</title>
        <authorList>
            <person name="Klenk H.-P."/>
        </authorList>
    </citation>
    <scope>NUCLEOTIDE SEQUENCE [LARGE SCALE GENOMIC DNA]</scope>
    <source>
        <strain evidence="8 9">DSM 24083</strain>
    </source>
</reference>
<gene>
    <name evidence="7" type="primary">crgA</name>
    <name evidence="8" type="ORF">FB556_0896</name>
</gene>
<dbReference type="Proteomes" id="UP000319746">
    <property type="component" value="Unassembled WGS sequence"/>
</dbReference>
<comment type="function">
    <text evidence="7">Involved in cell division.</text>
</comment>
<comment type="subcellular location">
    <subcellularLocation>
        <location evidence="7">Cell membrane</location>
        <topology evidence="7">Multi-pass membrane protein</topology>
    </subcellularLocation>
</comment>
<feature type="transmembrane region" description="Helical" evidence="7">
    <location>
        <begin position="68"/>
        <end position="86"/>
    </location>
</feature>
<proteinExistence type="inferred from homology"/>
<comment type="caution">
    <text evidence="8">The sequence shown here is derived from an EMBL/GenBank/DDBJ whole genome shotgun (WGS) entry which is preliminary data.</text>
</comment>
<feature type="transmembrane region" description="Helical" evidence="7">
    <location>
        <begin position="37"/>
        <end position="56"/>
    </location>
</feature>
<evidence type="ECO:0000256" key="7">
    <source>
        <dbReference type="HAMAP-Rule" id="MF_00631"/>
    </source>
</evidence>
<evidence type="ECO:0000313" key="9">
    <source>
        <dbReference type="Proteomes" id="UP000319746"/>
    </source>
</evidence>
<sequence>MASSKKPRKPRNQHSELDAALMAVDNQPEPLPTWYKAIMFGLLILGLVWIMVFYLAPGGQWPIPGIGGWNIVIGFGLAMIGFVMMTRWR</sequence>
<evidence type="ECO:0000256" key="1">
    <source>
        <dbReference type="ARBA" id="ARBA00022475"/>
    </source>
</evidence>
<comment type="similarity">
    <text evidence="7">Belongs to the CrgA family.</text>
</comment>
<dbReference type="GO" id="GO:0005886">
    <property type="term" value="C:plasma membrane"/>
    <property type="evidence" value="ECO:0007669"/>
    <property type="project" value="UniProtKB-SubCell"/>
</dbReference>
<dbReference type="OrthoDB" id="5189646at2"/>
<dbReference type="GO" id="GO:0051301">
    <property type="term" value="P:cell division"/>
    <property type="evidence" value="ECO:0007669"/>
    <property type="project" value="UniProtKB-UniRule"/>
</dbReference>
<keyword evidence="3 7" id="KW-0812">Transmembrane</keyword>
<accession>A0A543APD5</accession>
<organism evidence="8 9">
    <name type="scientific">Enteractinococcus coprophilus</name>
    <dbReference type="NCBI Taxonomy" id="1027633"/>
    <lineage>
        <taxon>Bacteria</taxon>
        <taxon>Bacillati</taxon>
        <taxon>Actinomycetota</taxon>
        <taxon>Actinomycetes</taxon>
        <taxon>Micrococcales</taxon>
        <taxon>Micrococcaceae</taxon>
    </lineage>
</organism>
<evidence type="ECO:0000256" key="2">
    <source>
        <dbReference type="ARBA" id="ARBA00022618"/>
    </source>
</evidence>
<keyword evidence="9" id="KW-1185">Reference proteome</keyword>
<dbReference type="InterPro" id="IPR009619">
    <property type="entry name" value="CrgA"/>
</dbReference>
<evidence type="ECO:0000256" key="3">
    <source>
        <dbReference type="ARBA" id="ARBA00022692"/>
    </source>
</evidence>
<keyword evidence="1 7" id="KW-1003">Cell membrane</keyword>
<name>A0A543APD5_9MICC</name>
<evidence type="ECO:0000313" key="8">
    <source>
        <dbReference type="EMBL" id="TQL74432.1"/>
    </source>
</evidence>
<evidence type="ECO:0000256" key="5">
    <source>
        <dbReference type="ARBA" id="ARBA00023136"/>
    </source>
</evidence>
<keyword evidence="5 7" id="KW-0472">Membrane</keyword>
<dbReference type="HAMAP" id="MF_00631">
    <property type="entry name" value="CrgA"/>
    <property type="match status" value="1"/>
</dbReference>